<comment type="caution">
    <text evidence="1">The sequence shown here is derived from an EMBL/GenBank/DDBJ whole genome shotgun (WGS) entry which is preliminary data.</text>
</comment>
<name>A0A4C1SCK3_EUMVA</name>
<gene>
    <name evidence="1" type="ORF">EVAR_74024_1</name>
</gene>
<reference evidence="1 2" key="1">
    <citation type="journal article" date="2019" name="Commun. Biol.">
        <title>The bagworm genome reveals a unique fibroin gene that provides high tensile strength.</title>
        <authorList>
            <person name="Kono N."/>
            <person name="Nakamura H."/>
            <person name="Ohtoshi R."/>
            <person name="Tomita M."/>
            <person name="Numata K."/>
            <person name="Arakawa K."/>
        </authorList>
    </citation>
    <scope>NUCLEOTIDE SEQUENCE [LARGE SCALE GENOMIC DNA]</scope>
</reference>
<dbReference type="AlphaFoldDB" id="A0A4C1SCK3"/>
<accession>A0A4C1SCK3</accession>
<dbReference type="OrthoDB" id="2105077at2759"/>
<dbReference type="EMBL" id="BGZK01006643">
    <property type="protein sequence ID" value="GBO99908.1"/>
    <property type="molecule type" value="Genomic_DNA"/>
</dbReference>
<evidence type="ECO:0000313" key="2">
    <source>
        <dbReference type="Proteomes" id="UP000299102"/>
    </source>
</evidence>
<sequence>MRSADRIPPLSACEDRVCGGTFSAEVGWCKKLCRFEFKAKMLMIMVAAIKQLAYTSSKPESGKARKKKTVA</sequence>
<evidence type="ECO:0000313" key="1">
    <source>
        <dbReference type="EMBL" id="GBO99908.1"/>
    </source>
</evidence>
<dbReference type="Proteomes" id="UP000299102">
    <property type="component" value="Unassembled WGS sequence"/>
</dbReference>
<keyword evidence="2" id="KW-1185">Reference proteome</keyword>
<proteinExistence type="predicted"/>
<protein>
    <submittedName>
        <fullName evidence="1">Uncharacterized protein</fullName>
    </submittedName>
</protein>
<organism evidence="1 2">
    <name type="scientific">Eumeta variegata</name>
    <name type="common">Bagworm moth</name>
    <name type="synonym">Eumeta japonica</name>
    <dbReference type="NCBI Taxonomy" id="151549"/>
    <lineage>
        <taxon>Eukaryota</taxon>
        <taxon>Metazoa</taxon>
        <taxon>Ecdysozoa</taxon>
        <taxon>Arthropoda</taxon>
        <taxon>Hexapoda</taxon>
        <taxon>Insecta</taxon>
        <taxon>Pterygota</taxon>
        <taxon>Neoptera</taxon>
        <taxon>Endopterygota</taxon>
        <taxon>Lepidoptera</taxon>
        <taxon>Glossata</taxon>
        <taxon>Ditrysia</taxon>
        <taxon>Tineoidea</taxon>
        <taxon>Psychidae</taxon>
        <taxon>Oiketicinae</taxon>
        <taxon>Eumeta</taxon>
    </lineage>
</organism>